<dbReference type="SMART" id="SM00382">
    <property type="entry name" value="AAA"/>
    <property type="match status" value="2"/>
</dbReference>
<gene>
    <name evidence="12" type="ORF">PPL_05772</name>
</gene>
<proteinExistence type="inferred from homology"/>
<dbReference type="GO" id="GO:0016887">
    <property type="term" value="F:ATP hydrolysis activity"/>
    <property type="evidence" value="ECO:0007669"/>
    <property type="project" value="InterPro"/>
</dbReference>
<keyword evidence="3" id="KW-0813">Transport</keyword>
<feature type="transmembrane region" description="Helical" evidence="10">
    <location>
        <begin position="1101"/>
        <end position="1122"/>
    </location>
</feature>
<keyword evidence="6" id="KW-0547">Nucleotide-binding</keyword>
<dbReference type="PROSITE" id="PS50893">
    <property type="entry name" value="ABC_TRANSPORTER_2"/>
    <property type="match status" value="2"/>
</dbReference>
<dbReference type="InterPro" id="IPR003439">
    <property type="entry name" value="ABC_transporter-like_ATP-bd"/>
</dbReference>
<name>D3BB40_HETP5</name>
<dbReference type="Proteomes" id="UP000001396">
    <property type="component" value="Unassembled WGS sequence"/>
</dbReference>
<dbReference type="GeneID" id="31361256"/>
<evidence type="ECO:0000256" key="6">
    <source>
        <dbReference type="ARBA" id="ARBA00022741"/>
    </source>
</evidence>
<dbReference type="Gene3D" id="3.40.50.300">
    <property type="entry name" value="P-loop containing nucleotide triphosphate hydrolases"/>
    <property type="match status" value="2"/>
</dbReference>
<feature type="domain" description="ABC transporter" evidence="11">
    <location>
        <begin position="1290"/>
        <end position="1523"/>
    </location>
</feature>
<dbReference type="EMBL" id="ADBJ01000025">
    <property type="protein sequence ID" value="EFA81777.1"/>
    <property type="molecule type" value="Genomic_DNA"/>
</dbReference>
<dbReference type="STRING" id="670386.D3BB40"/>
<feature type="transmembrane region" description="Helical" evidence="10">
    <location>
        <begin position="226"/>
        <end position="244"/>
    </location>
</feature>
<comment type="similarity">
    <text evidence="2">Belongs to the ABC transporter superfamily. ABCA family.</text>
</comment>
<keyword evidence="8 10" id="KW-1133">Transmembrane helix</keyword>
<evidence type="ECO:0000313" key="12">
    <source>
        <dbReference type="EMBL" id="EFA81777.1"/>
    </source>
</evidence>
<dbReference type="SUPFAM" id="SSF52540">
    <property type="entry name" value="P-loop containing nucleoside triphosphate hydrolases"/>
    <property type="match status" value="2"/>
</dbReference>
<accession>D3BB40</accession>
<evidence type="ECO:0000256" key="4">
    <source>
        <dbReference type="ARBA" id="ARBA00022692"/>
    </source>
</evidence>
<feature type="transmembrane region" description="Helical" evidence="10">
    <location>
        <begin position="307"/>
        <end position="330"/>
    </location>
</feature>
<dbReference type="InParanoid" id="D3BB40"/>
<dbReference type="CDD" id="cd03263">
    <property type="entry name" value="ABC_subfamily_A"/>
    <property type="match status" value="2"/>
</dbReference>
<keyword evidence="13" id="KW-1185">Reference proteome</keyword>
<keyword evidence="9 10" id="KW-0472">Membrane</keyword>
<feature type="transmembrane region" description="Helical" evidence="10">
    <location>
        <begin position="31"/>
        <end position="52"/>
    </location>
</feature>
<comment type="subcellular location">
    <subcellularLocation>
        <location evidence="1">Membrane</location>
        <topology evidence="1">Multi-pass membrane protein</topology>
    </subcellularLocation>
</comment>
<evidence type="ECO:0000256" key="5">
    <source>
        <dbReference type="ARBA" id="ARBA00022737"/>
    </source>
</evidence>
<dbReference type="InterPro" id="IPR026082">
    <property type="entry name" value="ABCA"/>
</dbReference>
<comment type="caution">
    <text evidence="12">The sequence shown here is derived from an EMBL/GenBank/DDBJ whole genome shotgun (WGS) entry which is preliminary data.</text>
</comment>
<evidence type="ECO:0000256" key="9">
    <source>
        <dbReference type="ARBA" id="ARBA00023136"/>
    </source>
</evidence>
<dbReference type="FunFam" id="3.40.50.300:FF:000298">
    <property type="entry name" value="ATP-binding cassette sub-family A member 12"/>
    <property type="match status" value="1"/>
</dbReference>
<feature type="transmembrane region" description="Helical" evidence="10">
    <location>
        <begin position="1219"/>
        <end position="1240"/>
    </location>
</feature>
<evidence type="ECO:0000256" key="8">
    <source>
        <dbReference type="ARBA" id="ARBA00022989"/>
    </source>
</evidence>
<dbReference type="GO" id="GO:0005524">
    <property type="term" value="F:ATP binding"/>
    <property type="evidence" value="ECO:0007669"/>
    <property type="project" value="UniProtKB-KW"/>
</dbReference>
<feature type="transmembrane region" description="Helical" evidence="10">
    <location>
        <begin position="272"/>
        <end position="295"/>
    </location>
</feature>
<feature type="transmembrane region" description="Helical" evidence="10">
    <location>
        <begin position="1134"/>
        <end position="1156"/>
    </location>
</feature>
<dbReference type="Pfam" id="PF12698">
    <property type="entry name" value="ABC2_membrane_3"/>
    <property type="match status" value="2"/>
</dbReference>
<dbReference type="PANTHER" id="PTHR19229">
    <property type="entry name" value="ATP-BINDING CASSETTE TRANSPORTER SUBFAMILY A ABCA"/>
    <property type="match status" value="1"/>
</dbReference>
<feature type="transmembrane region" description="Helical" evidence="10">
    <location>
        <begin position="367"/>
        <end position="385"/>
    </location>
</feature>
<dbReference type="InterPro" id="IPR013525">
    <property type="entry name" value="ABC2_TM"/>
</dbReference>
<dbReference type="InterPro" id="IPR017871">
    <property type="entry name" value="ABC_transporter-like_CS"/>
</dbReference>
<dbReference type="GO" id="GO:0016020">
    <property type="term" value="C:membrane"/>
    <property type="evidence" value="ECO:0007669"/>
    <property type="project" value="UniProtKB-SubCell"/>
</dbReference>
<feature type="transmembrane region" description="Helical" evidence="10">
    <location>
        <begin position="1177"/>
        <end position="1199"/>
    </location>
</feature>
<evidence type="ECO:0000256" key="3">
    <source>
        <dbReference type="ARBA" id="ARBA00022448"/>
    </source>
</evidence>
<dbReference type="FunFam" id="3.40.50.300:FF:000335">
    <property type="entry name" value="ATP binding cassette subfamily A member 5"/>
    <property type="match status" value="1"/>
</dbReference>
<keyword evidence="7" id="KW-0067">ATP-binding</keyword>
<reference evidence="12 13" key="1">
    <citation type="journal article" date="2011" name="Genome Res.">
        <title>Phylogeny-wide analysis of social amoeba genomes highlights ancient origins for complex intercellular communication.</title>
        <authorList>
            <person name="Heidel A.J."/>
            <person name="Lawal H.M."/>
            <person name="Felder M."/>
            <person name="Schilde C."/>
            <person name="Helps N.R."/>
            <person name="Tunggal B."/>
            <person name="Rivero F."/>
            <person name="John U."/>
            <person name="Schleicher M."/>
            <person name="Eichinger L."/>
            <person name="Platzer M."/>
            <person name="Noegel A.A."/>
            <person name="Schaap P."/>
            <person name="Gloeckner G."/>
        </authorList>
    </citation>
    <scope>NUCLEOTIDE SEQUENCE [LARGE SCALE GENOMIC DNA]</scope>
    <source>
        <strain evidence="13">ATCC 26659 / Pp 5 / PN500</strain>
    </source>
</reference>
<evidence type="ECO:0000313" key="13">
    <source>
        <dbReference type="Proteomes" id="UP000001396"/>
    </source>
</evidence>
<dbReference type="Pfam" id="PF00005">
    <property type="entry name" value="ABC_tran"/>
    <property type="match status" value="2"/>
</dbReference>
<dbReference type="GO" id="GO:0030587">
    <property type="term" value="P:sorocarp development"/>
    <property type="evidence" value="ECO:0007669"/>
    <property type="project" value="UniProtKB-ARBA"/>
</dbReference>
<evidence type="ECO:0000256" key="2">
    <source>
        <dbReference type="ARBA" id="ARBA00008869"/>
    </source>
</evidence>
<evidence type="ECO:0000259" key="11">
    <source>
        <dbReference type="PROSITE" id="PS50893"/>
    </source>
</evidence>
<dbReference type="InterPro" id="IPR027417">
    <property type="entry name" value="P-loop_NTPase"/>
</dbReference>
<dbReference type="OMA" id="YFTIVAP"/>
<evidence type="ECO:0000256" key="1">
    <source>
        <dbReference type="ARBA" id="ARBA00004141"/>
    </source>
</evidence>
<feature type="transmembrane region" description="Helical" evidence="10">
    <location>
        <begin position="1024"/>
        <end position="1044"/>
    </location>
</feature>
<protein>
    <recommendedName>
        <fullName evidence="11">ABC transporter domain-containing protein</fullName>
    </recommendedName>
</protein>
<dbReference type="PROSITE" id="PS00211">
    <property type="entry name" value="ABC_TRANSPORTER_1"/>
    <property type="match status" value="2"/>
</dbReference>
<evidence type="ECO:0000256" key="10">
    <source>
        <dbReference type="SAM" id="Phobius"/>
    </source>
</evidence>
<evidence type="ECO:0000256" key="7">
    <source>
        <dbReference type="ARBA" id="ARBA00022840"/>
    </source>
</evidence>
<feature type="domain" description="ABC transporter" evidence="11">
    <location>
        <begin position="481"/>
        <end position="710"/>
    </location>
</feature>
<sequence>MPIQTFNEYCTQLKLLIKKNLLLKKKNKCGLVFEFLVPTVIIIILFIVLLIVKEYNKEYPIESIVALSAIVNSTSTILYGPLNNMTKEHFGVIEILKSNTVMTSGNIVADHFFIPFNNQLEMDNYFESNAESVLCGIWMNESSNANDFAYSIRMDSVKLPDTTILYKTKLSSTLYTFSNFQAVQLAMDASIMQYYGVNLMLNASTKRYPNPLDEEWQVWNEGRRTVLLNGGAMFLTAAFAVYVFRLTNDLVIEKETKIKEGMRMMGMRDSTYYQSFLISSLMVSLPILFIMFGSLVGSEVIYHANKWVFFFILFFYLLSLLVCSIIYSIFFDRSRYSGVLSYAITMGLGGAGIYVAQSSISRVGKGFLSLISPIGFACAIYSMVIDDMIDLRNENPIDRSLLLTPSQSLGILIFDILFDAILLWYFDNVWRGEYGTPRPMLFFLKKSYWFPSAVAYVEHPPIIENDMVETVSDDLKQNISISIRNLKRDFNTKMAVDGLSLDMYQNMIHAFLGHNGAGKSTTIGILTGLIRASDGDAYIHGMSITNEMSNIRRKLGVCPQHDIVWNQLTVLEHLEIYAALKGVENSSVESEAINMAKMVGLGGEMNSSAGKLSAGQKRKLCLGIAFIGRSEVILIDEVTSGMDPKSRREVWDFLHAWKQGRTIILTTHYMDEADNLADRIAIISKGKLRCEGSSLFLKKKFGLGYLLTLTKMTDCQTPMVTEFIQHFIPDCVNLSDAGSELSYRIPTHAADSFPIFFKSLDEQKHLIGIEHYGISLTTLEEVFLQIANEKTANTENNNSPVLSSSGTTKISIDTNSKKLPLETLMIAADHPNNYLQMFGLFVKKYRVSKNDYTMFMLANIGPWMLISLAIICLKFVKIQPLYVDIVTPITFDFSQYSGLNGLPNYLPIQTVDGNLSLLNRSPYFNQVVTVPSDINMDQYLRDNHFLDSAGSLAFNQPIGSLVNYTVYYNNDYPHASPTVMNVVNSAILEKLANVSIVTGNFPFKHVANTIESFFGTSNFSASSYFIILAMAGYSFMIASFGASISAERETQLKSILYVSGCKKYIYWLSNLMWDTVTSIEICLIIIGIYSVDHRLNSNIGLLIMAQSWFCLGTIPLSYLMSYNYTKIGKAFGAIYGKLFGVGLLFMAVGTWTRVYVHGQYFNYGKDLVYLSDLLDCIFYLISPVYCLGHIFSFILQYPGSLPPNATVIPSLWSMDQSGLPLFFLSLHFLVWSLIVLLIDYRMEIKGILKSKWKRKAAISPEPPSYEDPDVAMERIRLSMVLEKGEYNDSVILKELHKTFPTKGQEKMAVYNTSLVISPGEIFGLLGLTGAGKTTTLSLLAGDIQPTAGTALINGFDLTTQRTQALESVGICIQGDSLIQLLTGREHLRFYARIKGIPHKKIESVIKSYIISMDLLDIADELVRTYSGGNKRKLALCLALIGSPSVLFIDEASSGCDPQVRRLMWNLISQMSKSKKIILTTHSMEECEALCQRVAIMKCGRLMCLGSNQHIKSRFCSGYSLDIKFKTIAIEQGVQEIMAALPTAQLVDSHDLIANFEIPDGHLQVWQIFQVVQQLSQFVEDYSVSQTGVEQVFLKLTSDYFESHYLIYANQPIANNVYTEFYPPNFTQSNNPDHPNVAIKMQNL</sequence>
<dbReference type="InterPro" id="IPR003593">
    <property type="entry name" value="AAA+_ATPase"/>
</dbReference>
<dbReference type="PANTHER" id="PTHR19229:SF36">
    <property type="entry name" value="ATP-BINDING CASSETTE SUB-FAMILY A MEMBER 2"/>
    <property type="match status" value="1"/>
</dbReference>
<feature type="transmembrane region" description="Helical" evidence="10">
    <location>
        <begin position="64"/>
        <end position="82"/>
    </location>
</feature>
<keyword evidence="4 10" id="KW-0812">Transmembrane</keyword>
<organism evidence="12 13">
    <name type="scientific">Heterostelium pallidum (strain ATCC 26659 / Pp 5 / PN500)</name>
    <name type="common">Cellular slime mold</name>
    <name type="synonym">Polysphondylium pallidum</name>
    <dbReference type="NCBI Taxonomy" id="670386"/>
    <lineage>
        <taxon>Eukaryota</taxon>
        <taxon>Amoebozoa</taxon>
        <taxon>Evosea</taxon>
        <taxon>Eumycetozoa</taxon>
        <taxon>Dictyostelia</taxon>
        <taxon>Acytosteliales</taxon>
        <taxon>Acytosteliaceae</taxon>
        <taxon>Heterostelium</taxon>
    </lineage>
</organism>
<keyword evidence="5" id="KW-0677">Repeat</keyword>
<dbReference type="RefSeq" id="XP_020433894.1">
    <property type="nucleotide sequence ID" value="XM_020576645.1"/>
</dbReference>
<dbReference type="GO" id="GO:0140359">
    <property type="term" value="F:ABC-type transporter activity"/>
    <property type="evidence" value="ECO:0007669"/>
    <property type="project" value="InterPro"/>
</dbReference>
<feature type="transmembrane region" description="Helical" evidence="10">
    <location>
        <begin position="336"/>
        <end position="355"/>
    </location>
</feature>
<feature type="transmembrane region" description="Helical" evidence="10">
    <location>
        <begin position="1064"/>
        <end position="1089"/>
    </location>
</feature>